<dbReference type="KEGG" id="bts:Btus_1939"/>
<organism evidence="1 2">
    <name type="scientific">Kyrpidia tusciae (strain DSM 2912 / NBRC 15312 / T2)</name>
    <name type="common">Bacillus tusciae</name>
    <dbReference type="NCBI Taxonomy" id="562970"/>
    <lineage>
        <taxon>Bacteria</taxon>
        <taxon>Bacillati</taxon>
        <taxon>Bacillota</taxon>
        <taxon>Bacilli</taxon>
        <taxon>Bacillales</taxon>
        <taxon>Alicyclobacillaceae</taxon>
        <taxon>Kyrpidia</taxon>
    </lineage>
</organism>
<dbReference type="AlphaFoldDB" id="D5WQM5"/>
<accession>D5WQM5</accession>
<gene>
    <name evidence="1" type="ordered locus">Btus_1939</name>
</gene>
<protein>
    <recommendedName>
        <fullName evidence="3">Transposase</fullName>
    </recommendedName>
</protein>
<dbReference type="EMBL" id="CP002017">
    <property type="protein sequence ID" value="ADG06634.1"/>
    <property type="molecule type" value="Genomic_DNA"/>
</dbReference>
<dbReference type="RefSeq" id="WP_013075920.1">
    <property type="nucleotide sequence ID" value="NC_014098.1"/>
</dbReference>
<dbReference type="STRING" id="562970.Btus_1939"/>
<dbReference type="HOGENOM" id="CLU_2369198_0_0_9"/>
<sequence length="95" mass="11213">MIQTQLHKDMAHRRTRREAVWRFLTEHMGEWLDAHVIASPSVGGSEGLRRLRELRASLPPGFRIEKRRKRTEDGWAFTWQYRLVRVDNPSAQDCG</sequence>
<dbReference type="OrthoDB" id="2382249at2"/>
<keyword evidence="2" id="KW-1185">Reference proteome</keyword>
<name>D5WQM5_KYRT2</name>
<evidence type="ECO:0000313" key="1">
    <source>
        <dbReference type="EMBL" id="ADG06634.1"/>
    </source>
</evidence>
<proteinExistence type="predicted"/>
<evidence type="ECO:0008006" key="3">
    <source>
        <dbReference type="Google" id="ProtNLM"/>
    </source>
</evidence>
<dbReference type="Proteomes" id="UP000002368">
    <property type="component" value="Chromosome"/>
</dbReference>
<evidence type="ECO:0000313" key="2">
    <source>
        <dbReference type="Proteomes" id="UP000002368"/>
    </source>
</evidence>
<reference evidence="1 2" key="1">
    <citation type="journal article" date="2011" name="Stand. Genomic Sci.">
        <title>Complete genome sequence of the thermophilic, hydrogen-oxidizing Bacillus tusciae type strain (T2) and reclassification in the new genus, Kyrpidia gen. nov. as Kyrpidia tusciae comb. nov. and emendation of the family Alicyclobacillaceae da Costa and Rainey, 2010.</title>
        <authorList>
            <person name="Klenk H.P."/>
            <person name="Lapidus A."/>
            <person name="Chertkov O."/>
            <person name="Copeland A."/>
            <person name="Del Rio T.G."/>
            <person name="Nolan M."/>
            <person name="Lucas S."/>
            <person name="Chen F."/>
            <person name="Tice H."/>
            <person name="Cheng J.F."/>
            <person name="Han C."/>
            <person name="Bruce D."/>
            <person name="Goodwin L."/>
            <person name="Pitluck S."/>
            <person name="Pati A."/>
            <person name="Ivanova N."/>
            <person name="Mavromatis K."/>
            <person name="Daum C."/>
            <person name="Chen A."/>
            <person name="Palaniappan K."/>
            <person name="Chang Y.J."/>
            <person name="Land M."/>
            <person name="Hauser L."/>
            <person name="Jeffries C.D."/>
            <person name="Detter J.C."/>
            <person name="Rohde M."/>
            <person name="Abt B."/>
            <person name="Pukall R."/>
            <person name="Goker M."/>
            <person name="Bristow J."/>
            <person name="Markowitz V."/>
            <person name="Hugenholtz P."/>
            <person name="Eisen J.A."/>
        </authorList>
    </citation>
    <scope>NUCLEOTIDE SEQUENCE [LARGE SCALE GENOMIC DNA]</scope>
    <source>
        <strain evidence="1 2">DSM 2912</strain>
    </source>
</reference>